<accession>A0A645EF98</accession>
<protein>
    <submittedName>
        <fullName evidence="1">Uncharacterized protein</fullName>
    </submittedName>
</protein>
<gene>
    <name evidence="1" type="ORF">SDC9_147874</name>
</gene>
<dbReference type="EMBL" id="VSSQ01046718">
    <property type="protein sequence ID" value="MPN00678.1"/>
    <property type="molecule type" value="Genomic_DNA"/>
</dbReference>
<sequence>MPQHLDQLGLVGDAHKALGQRGHDLFAREGCAAALHHVPLGVDLVSAVNVHRQFGHLVGVQHRDANGLQAFGASHRAGDCAANLVLHRGQCVDEFVDRRARAHAHDLARHHILQRGLADQSLKLILRK</sequence>
<name>A0A645EF98_9ZZZZ</name>
<reference evidence="1" key="1">
    <citation type="submission" date="2019-08" db="EMBL/GenBank/DDBJ databases">
        <authorList>
            <person name="Kucharzyk K."/>
            <person name="Murdoch R.W."/>
            <person name="Higgins S."/>
            <person name="Loffler F."/>
        </authorList>
    </citation>
    <scope>NUCLEOTIDE SEQUENCE</scope>
</reference>
<comment type="caution">
    <text evidence="1">The sequence shown here is derived from an EMBL/GenBank/DDBJ whole genome shotgun (WGS) entry which is preliminary data.</text>
</comment>
<proteinExistence type="predicted"/>
<evidence type="ECO:0000313" key="1">
    <source>
        <dbReference type="EMBL" id="MPN00678.1"/>
    </source>
</evidence>
<organism evidence="1">
    <name type="scientific">bioreactor metagenome</name>
    <dbReference type="NCBI Taxonomy" id="1076179"/>
    <lineage>
        <taxon>unclassified sequences</taxon>
        <taxon>metagenomes</taxon>
        <taxon>ecological metagenomes</taxon>
    </lineage>
</organism>
<dbReference type="AlphaFoldDB" id="A0A645EF98"/>